<feature type="domain" description="VTT" evidence="8">
    <location>
        <begin position="30"/>
        <end position="161"/>
    </location>
</feature>
<dbReference type="STRING" id="1220589.CD32_22210"/>
<evidence type="ECO:0000313" key="9">
    <source>
        <dbReference type="EMBL" id="KGR82010.1"/>
    </source>
</evidence>
<dbReference type="AlphaFoldDB" id="A0A0A3IEU8"/>
<keyword evidence="3" id="KW-1003">Cell membrane</keyword>
<dbReference type="Proteomes" id="UP000030437">
    <property type="component" value="Unassembled WGS sequence"/>
</dbReference>
<feature type="transmembrane region" description="Helical" evidence="7">
    <location>
        <begin position="111"/>
        <end position="129"/>
    </location>
</feature>
<protein>
    <submittedName>
        <fullName evidence="9">Alkaline phosphatase</fullName>
    </submittedName>
</protein>
<proteinExistence type="inferred from homology"/>
<evidence type="ECO:0000256" key="7">
    <source>
        <dbReference type="SAM" id="Phobius"/>
    </source>
</evidence>
<evidence type="ECO:0000256" key="6">
    <source>
        <dbReference type="ARBA" id="ARBA00023136"/>
    </source>
</evidence>
<dbReference type="OrthoDB" id="9813426at2"/>
<dbReference type="PANTHER" id="PTHR42709">
    <property type="entry name" value="ALKALINE PHOSPHATASE LIKE PROTEIN"/>
    <property type="match status" value="1"/>
</dbReference>
<evidence type="ECO:0000256" key="5">
    <source>
        <dbReference type="ARBA" id="ARBA00022989"/>
    </source>
</evidence>
<keyword evidence="5 7" id="KW-1133">Transmembrane helix</keyword>
<accession>A0A0A3IEU8</accession>
<evidence type="ECO:0000259" key="8">
    <source>
        <dbReference type="Pfam" id="PF09335"/>
    </source>
</evidence>
<dbReference type="EMBL" id="JPVP01000060">
    <property type="protein sequence ID" value="KGR82010.1"/>
    <property type="molecule type" value="Genomic_DNA"/>
</dbReference>
<name>A0A0A3IEU8_9BACI</name>
<dbReference type="RefSeq" id="WP_036159139.1">
    <property type="nucleotide sequence ID" value="NZ_AVCX01000001.1"/>
</dbReference>
<organism evidence="9 10">
    <name type="scientific">Lysinibacillus odysseyi 34hs-1 = NBRC 100172</name>
    <dbReference type="NCBI Taxonomy" id="1220589"/>
    <lineage>
        <taxon>Bacteria</taxon>
        <taxon>Bacillati</taxon>
        <taxon>Bacillota</taxon>
        <taxon>Bacilli</taxon>
        <taxon>Bacillales</taxon>
        <taxon>Bacillaceae</taxon>
        <taxon>Lysinibacillus</taxon>
    </lineage>
</organism>
<comment type="caution">
    <text evidence="9">The sequence shown here is derived from an EMBL/GenBank/DDBJ whole genome shotgun (WGS) entry which is preliminary data.</text>
</comment>
<feature type="transmembrane region" description="Helical" evidence="7">
    <location>
        <begin position="12"/>
        <end position="30"/>
    </location>
</feature>
<feature type="transmembrane region" description="Helical" evidence="7">
    <location>
        <begin position="179"/>
        <end position="197"/>
    </location>
</feature>
<sequence length="201" mass="22910">MEEWITDLMNNWGYFGVAFLVALENLFPPIPSEFILTFGGFMTTRTNMTVPGVIMSSTIGSVAGAICLYYIGKLVSLSLLKKILAGKLGTFLRLKPRDIDRSVDWFQRRGYLTVFFCRFIPVIRSLISIPAGVARMPLLPFITYTVLGTVLWNTILIVLGALAGDNWSVILDMFNRYKYYLFIPVIVFGSYFLYKFYSTRK</sequence>
<evidence type="ECO:0000256" key="3">
    <source>
        <dbReference type="ARBA" id="ARBA00022475"/>
    </source>
</evidence>
<comment type="similarity">
    <text evidence="2">Belongs to the DedA family.</text>
</comment>
<evidence type="ECO:0000256" key="2">
    <source>
        <dbReference type="ARBA" id="ARBA00010792"/>
    </source>
</evidence>
<feature type="transmembrane region" description="Helical" evidence="7">
    <location>
        <begin position="50"/>
        <end position="72"/>
    </location>
</feature>
<comment type="subcellular location">
    <subcellularLocation>
        <location evidence="1">Cell membrane</location>
        <topology evidence="1">Multi-pass membrane protein</topology>
    </subcellularLocation>
</comment>
<dbReference type="Pfam" id="PF09335">
    <property type="entry name" value="VTT_dom"/>
    <property type="match status" value="1"/>
</dbReference>
<evidence type="ECO:0000256" key="4">
    <source>
        <dbReference type="ARBA" id="ARBA00022692"/>
    </source>
</evidence>
<dbReference type="InterPro" id="IPR032816">
    <property type="entry name" value="VTT_dom"/>
</dbReference>
<evidence type="ECO:0000256" key="1">
    <source>
        <dbReference type="ARBA" id="ARBA00004651"/>
    </source>
</evidence>
<gene>
    <name evidence="9" type="ORF">CD32_22210</name>
</gene>
<dbReference type="eggNOG" id="COG0586">
    <property type="taxonomic scope" value="Bacteria"/>
</dbReference>
<dbReference type="PANTHER" id="PTHR42709:SF6">
    <property type="entry name" value="UNDECAPRENYL PHOSPHATE TRANSPORTER A"/>
    <property type="match status" value="1"/>
</dbReference>
<reference evidence="9 10" key="1">
    <citation type="submission" date="2014-02" db="EMBL/GenBank/DDBJ databases">
        <title>Draft genome sequence of Lysinibacillus odysseyi NBRC 100172.</title>
        <authorList>
            <person name="Zhang F."/>
            <person name="Wang G."/>
            <person name="Zhang L."/>
        </authorList>
    </citation>
    <scope>NUCLEOTIDE SEQUENCE [LARGE SCALE GENOMIC DNA]</scope>
    <source>
        <strain evidence="9 10">NBRC 100172</strain>
    </source>
</reference>
<dbReference type="InterPro" id="IPR051311">
    <property type="entry name" value="DedA_domain"/>
</dbReference>
<dbReference type="GO" id="GO:0005886">
    <property type="term" value="C:plasma membrane"/>
    <property type="evidence" value="ECO:0007669"/>
    <property type="project" value="UniProtKB-SubCell"/>
</dbReference>
<keyword evidence="10" id="KW-1185">Reference proteome</keyword>
<feature type="transmembrane region" description="Helical" evidence="7">
    <location>
        <begin position="141"/>
        <end position="167"/>
    </location>
</feature>
<keyword evidence="4 7" id="KW-0812">Transmembrane</keyword>
<keyword evidence="6 7" id="KW-0472">Membrane</keyword>
<evidence type="ECO:0000313" key="10">
    <source>
        <dbReference type="Proteomes" id="UP000030437"/>
    </source>
</evidence>